<dbReference type="OrthoDB" id="8442236at2"/>
<organism evidence="1 2">
    <name type="scientific">Alteraurantiacibacter aestuarii</name>
    <dbReference type="NCBI Taxonomy" id="650004"/>
    <lineage>
        <taxon>Bacteria</taxon>
        <taxon>Pseudomonadati</taxon>
        <taxon>Pseudomonadota</taxon>
        <taxon>Alphaproteobacteria</taxon>
        <taxon>Sphingomonadales</taxon>
        <taxon>Erythrobacteraceae</taxon>
        <taxon>Alteraurantiacibacter</taxon>
    </lineage>
</organism>
<keyword evidence="2" id="KW-1185">Reference proteome</keyword>
<accession>A0A844ZKL4</accession>
<proteinExistence type="predicted"/>
<protein>
    <submittedName>
        <fullName evidence="1">Hydroxyquinol 1,2-dioxygenase</fullName>
    </submittedName>
</protein>
<dbReference type="InterPro" id="IPR014710">
    <property type="entry name" value="RmlC-like_jellyroll"/>
</dbReference>
<keyword evidence="1" id="KW-0223">Dioxygenase</keyword>
<dbReference type="AlphaFoldDB" id="A0A844ZKL4"/>
<evidence type="ECO:0000313" key="2">
    <source>
        <dbReference type="Proteomes" id="UP000435243"/>
    </source>
</evidence>
<gene>
    <name evidence="1" type="ORF">GRI32_04895</name>
</gene>
<dbReference type="Gene3D" id="2.60.120.10">
    <property type="entry name" value="Jelly Rolls"/>
    <property type="match status" value="1"/>
</dbReference>
<dbReference type="GO" id="GO:0051213">
    <property type="term" value="F:dioxygenase activity"/>
    <property type="evidence" value="ECO:0007669"/>
    <property type="project" value="UniProtKB-KW"/>
</dbReference>
<dbReference type="RefSeq" id="WP_160590021.1">
    <property type="nucleotide sequence ID" value="NZ_BAAAFP010000002.1"/>
</dbReference>
<evidence type="ECO:0000313" key="1">
    <source>
        <dbReference type="EMBL" id="MXO88073.1"/>
    </source>
</evidence>
<comment type="caution">
    <text evidence="1">The sequence shown here is derived from an EMBL/GenBank/DDBJ whole genome shotgun (WGS) entry which is preliminary data.</text>
</comment>
<keyword evidence="1" id="KW-0560">Oxidoreductase</keyword>
<dbReference type="Proteomes" id="UP000435243">
    <property type="component" value="Unassembled WGS sequence"/>
</dbReference>
<name>A0A844ZKL4_9SPHN</name>
<sequence length="163" mass="17853">MAYNTRIGSLDSYTKGVIELKDDLQKYAFSNIFEVAGAAKPFERIAVAQNLEYVAEAMRVEGDSPWYVAPHDEFAIVMDGEVTFRFIKMQDDQLPSHEGGAMQLGAQPNGPVMGKVTARRGHQVLLPKGAAYQMGSAAPAVTLIQTMDGPVTVKRWSEICTLD</sequence>
<dbReference type="EMBL" id="WTYY01000002">
    <property type="protein sequence ID" value="MXO88073.1"/>
    <property type="molecule type" value="Genomic_DNA"/>
</dbReference>
<reference evidence="1 2" key="1">
    <citation type="submission" date="2019-12" db="EMBL/GenBank/DDBJ databases">
        <title>Genomic-based taxomic classification of the family Erythrobacteraceae.</title>
        <authorList>
            <person name="Xu L."/>
        </authorList>
    </citation>
    <scope>NUCLEOTIDE SEQUENCE [LARGE SCALE GENOMIC DNA]</scope>
    <source>
        <strain evidence="1 2">JCM 16339</strain>
    </source>
</reference>